<reference evidence="2" key="1">
    <citation type="journal article" date="2021" name="Sci. Adv.">
        <title>The American lobster genome reveals insights on longevity, neural, and immune adaptations.</title>
        <authorList>
            <person name="Polinski J.M."/>
            <person name="Zimin A.V."/>
            <person name="Clark K.F."/>
            <person name="Kohn A.B."/>
            <person name="Sadowski N."/>
            <person name="Timp W."/>
            <person name="Ptitsyn A."/>
            <person name="Khanna P."/>
            <person name="Romanova D.Y."/>
            <person name="Williams P."/>
            <person name="Greenwood S.J."/>
            <person name="Moroz L.L."/>
            <person name="Walt D.R."/>
            <person name="Bodnar A.G."/>
        </authorList>
    </citation>
    <scope>NUCLEOTIDE SEQUENCE</scope>
    <source>
        <strain evidence="2">GMGI-L3</strain>
    </source>
</reference>
<evidence type="ECO:0000256" key="1">
    <source>
        <dbReference type="SAM" id="MobiDB-lite"/>
    </source>
</evidence>
<feature type="compositionally biased region" description="Polar residues" evidence="1">
    <location>
        <begin position="80"/>
        <end position="90"/>
    </location>
</feature>
<dbReference type="Proteomes" id="UP000747542">
    <property type="component" value="Unassembled WGS sequence"/>
</dbReference>
<name>A0A8J5JHQ9_HOMAM</name>
<evidence type="ECO:0000313" key="2">
    <source>
        <dbReference type="EMBL" id="KAG7157396.1"/>
    </source>
</evidence>
<feature type="compositionally biased region" description="Basic and acidic residues" evidence="1">
    <location>
        <begin position="50"/>
        <end position="65"/>
    </location>
</feature>
<feature type="region of interest" description="Disordered" evidence="1">
    <location>
        <begin position="122"/>
        <end position="145"/>
    </location>
</feature>
<dbReference type="InterPro" id="IPR029235">
    <property type="entry name" value="FAME"/>
</dbReference>
<protein>
    <submittedName>
        <fullName evidence="2">Uncharacterized protein</fullName>
    </submittedName>
</protein>
<accession>A0A8J5JHQ9</accession>
<feature type="non-terminal residue" evidence="2">
    <location>
        <position position="1"/>
    </location>
</feature>
<sequence>YLHLHTAGGRAVAFEVGPADSSESIIRRHPPRKFQKLEELQQESSSLTQEKLEEKQATAERRRQEILTQRVQSAKHRSARSSGRLTSQTGHADEVDQFMRTEDLDWMSLVSTTLLQQPVKHSKVAPNPSSSIHGAGYTYHVSSTG</sequence>
<dbReference type="EMBL" id="JAHLQT010037514">
    <property type="protein sequence ID" value="KAG7157396.1"/>
    <property type="molecule type" value="Genomic_DNA"/>
</dbReference>
<proteinExistence type="predicted"/>
<gene>
    <name evidence="2" type="ORF">Hamer_G005819</name>
</gene>
<dbReference type="Pfam" id="PF15398">
    <property type="entry name" value="DUF4619"/>
    <property type="match status" value="1"/>
</dbReference>
<organism evidence="2 3">
    <name type="scientific">Homarus americanus</name>
    <name type="common">American lobster</name>
    <dbReference type="NCBI Taxonomy" id="6706"/>
    <lineage>
        <taxon>Eukaryota</taxon>
        <taxon>Metazoa</taxon>
        <taxon>Ecdysozoa</taxon>
        <taxon>Arthropoda</taxon>
        <taxon>Crustacea</taxon>
        <taxon>Multicrustacea</taxon>
        <taxon>Malacostraca</taxon>
        <taxon>Eumalacostraca</taxon>
        <taxon>Eucarida</taxon>
        <taxon>Decapoda</taxon>
        <taxon>Pleocyemata</taxon>
        <taxon>Astacidea</taxon>
        <taxon>Nephropoidea</taxon>
        <taxon>Nephropidae</taxon>
        <taxon>Homarus</taxon>
    </lineage>
</organism>
<keyword evidence="3" id="KW-1185">Reference proteome</keyword>
<feature type="region of interest" description="Disordered" evidence="1">
    <location>
        <begin position="38"/>
        <end position="94"/>
    </location>
</feature>
<comment type="caution">
    <text evidence="2">The sequence shown here is derived from an EMBL/GenBank/DDBJ whole genome shotgun (WGS) entry which is preliminary data.</text>
</comment>
<evidence type="ECO:0000313" key="3">
    <source>
        <dbReference type="Proteomes" id="UP000747542"/>
    </source>
</evidence>
<dbReference type="AlphaFoldDB" id="A0A8J5JHQ9"/>